<dbReference type="InterPro" id="IPR000719">
    <property type="entry name" value="Prot_kinase_dom"/>
</dbReference>
<dbReference type="GO" id="GO:0005737">
    <property type="term" value="C:cytoplasm"/>
    <property type="evidence" value="ECO:0007669"/>
    <property type="project" value="TreeGrafter"/>
</dbReference>
<comment type="caution">
    <text evidence="4">The sequence shown here is derived from an EMBL/GenBank/DDBJ whole genome shotgun (WGS) entry which is preliminary data.</text>
</comment>
<dbReference type="InterPro" id="IPR011009">
    <property type="entry name" value="Kinase-like_dom_sf"/>
</dbReference>
<evidence type="ECO:0000256" key="1">
    <source>
        <dbReference type="ARBA" id="ARBA00022741"/>
    </source>
</evidence>
<name>A0AAD9KHY3_RIDPI</name>
<dbReference type="GO" id="GO:0035556">
    <property type="term" value="P:intracellular signal transduction"/>
    <property type="evidence" value="ECO:0007669"/>
    <property type="project" value="TreeGrafter"/>
</dbReference>
<evidence type="ECO:0000256" key="2">
    <source>
        <dbReference type="ARBA" id="ARBA00022840"/>
    </source>
</evidence>
<dbReference type="PROSITE" id="PS50011">
    <property type="entry name" value="PROTEIN_KINASE_DOM"/>
    <property type="match status" value="1"/>
</dbReference>
<dbReference type="GO" id="GO:0000226">
    <property type="term" value="P:microtubule cytoskeleton organization"/>
    <property type="evidence" value="ECO:0007669"/>
    <property type="project" value="TreeGrafter"/>
</dbReference>
<organism evidence="4 5">
    <name type="scientific">Ridgeia piscesae</name>
    <name type="common">Tubeworm</name>
    <dbReference type="NCBI Taxonomy" id="27915"/>
    <lineage>
        <taxon>Eukaryota</taxon>
        <taxon>Metazoa</taxon>
        <taxon>Spiralia</taxon>
        <taxon>Lophotrochozoa</taxon>
        <taxon>Annelida</taxon>
        <taxon>Polychaeta</taxon>
        <taxon>Sedentaria</taxon>
        <taxon>Canalipalpata</taxon>
        <taxon>Sabellida</taxon>
        <taxon>Siboglinidae</taxon>
        <taxon>Ridgeia</taxon>
    </lineage>
</organism>
<dbReference type="Gene3D" id="1.10.510.10">
    <property type="entry name" value="Transferase(Phosphotransferase) domain 1"/>
    <property type="match status" value="1"/>
</dbReference>
<accession>A0AAD9KHY3</accession>
<evidence type="ECO:0000313" key="5">
    <source>
        <dbReference type="Proteomes" id="UP001209878"/>
    </source>
</evidence>
<dbReference type="PANTHER" id="PTHR24346:SF42">
    <property type="entry name" value="SERINE_THREONINE-PROTEIN KINASE SIK3"/>
    <property type="match status" value="1"/>
</dbReference>
<dbReference type="SUPFAM" id="SSF56112">
    <property type="entry name" value="Protein kinase-like (PK-like)"/>
    <property type="match status" value="1"/>
</dbReference>
<proteinExistence type="predicted"/>
<dbReference type="AlphaFoldDB" id="A0AAD9KHY3"/>
<dbReference type="GO" id="GO:0050321">
    <property type="term" value="F:tau-protein kinase activity"/>
    <property type="evidence" value="ECO:0007669"/>
    <property type="project" value="TreeGrafter"/>
</dbReference>
<gene>
    <name evidence="4" type="ORF">NP493_1051g00013</name>
</gene>
<protein>
    <recommendedName>
        <fullName evidence="3">Protein kinase domain-containing protein</fullName>
    </recommendedName>
</protein>
<dbReference type="PANTHER" id="PTHR24346">
    <property type="entry name" value="MAP/MICROTUBULE AFFINITY-REGULATING KINASE"/>
    <property type="match status" value="1"/>
</dbReference>
<keyword evidence="1" id="KW-0547">Nucleotide-binding</keyword>
<dbReference type="GO" id="GO:0005524">
    <property type="term" value="F:ATP binding"/>
    <property type="evidence" value="ECO:0007669"/>
    <property type="project" value="UniProtKB-KW"/>
</dbReference>
<dbReference type="Proteomes" id="UP001209878">
    <property type="component" value="Unassembled WGS sequence"/>
</dbReference>
<keyword evidence="2" id="KW-0067">ATP-binding</keyword>
<reference evidence="4" key="1">
    <citation type="journal article" date="2023" name="Mol. Biol. Evol.">
        <title>Third-Generation Sequencing Reveals the Adaptive Role of the Epigenome in Three Deep-Sea Polychaetes.</title>
        <authorList>
            <person name="Perez M."/>
            <person name="Aroh O."/>
            <person name="Sun Y."/>
            <person name="Lan Y."/>
            <person name="Juniper S.K."/>
            <person name="Young C.R."/>
            <person name="Angers B."/>
            <person name="Qian P.Y."/>
        </authorList>
    </citation>
    <scope>NUCLEOTIDE SEQUENCE</scope>
    <source>
        <strain evidence="4">R07B-5</strain>
    </source>
</reference>
<evidence type="ECO:0000259" key="3">
    <source>
        <dbReference type="PROSITE" id="PS50011"/>
    </source>
</evidence>
<feature type="domain" description="Protein kinase" evidence="3">
    <location>
        <begin position="1"/>
        <end position="271"/>
    </location>
</feature>
<sequence>MTARAWLLGGRATGARLVSSTPPVGTDSVASSPGRVCCPPRVLHTIAMRKCKNCWCGPVLLISSVCGPRSVRHCRSGQAVSSLLYSTLLYSTLLYSTLLYSTLLYSTLLYSTLLYSTLLFSQMLDGAQQDWKVQREFYLAALVAGSDISTSQWAQFPTVGCKGRGDVESAGDRAGPGRAGPGRADFGFSNHFEPGSLLKTWCGSPPYAAPELFEGKEYDGPKVDIWSLGVVLYVLVCGALPFDGTTLPSLRSCILSGKFQVPFFMSTGTCK</sequence>
<dbReference type="Pfam" id="PF00069">
    <property type="entry name" value="Pkinase"/>
    <property type="match status" value="1"/>
</dbReference>
<keyword evidence="5" id="KW-1185">Reference proteome</keyword>
<dbReference type="EMBL" id="JAODUO010001047">
    <property type="protein sequence ID" value="KAK2171612.1"/>
    <property type="molecule type" value="Genomic_DNA"/>
</dbReference>
<evidence type="ECO:0000313" key="4">
    <source>
        <dbReference type="EMBL" id="KAK2171612.1"/>
    </source>
</evidence>